<sequence>MHVIFALGTLFLSFSGYVRANTEKTIFIAPSGPNLLSSSPSLDNLYLTTITPERSSLRTTLPVSFPTSQEPGGNTSVYLLRDLTPGQRYEVRICWLATQPTDFTLITYTLIEGLETSQLSQALASYAKQQQDLSISNSPLYTGEIERVGLISEGSNSEEVTALFLYVLSAAAFYTTNQTLMLDPPPVLVDIILDPYLLNVFPRSLVPTAGYILGLAILGWYLSGLIWNWLISVTQAKSHTD</sequence>
<organism evidence="3 4">
    <name type="scientific">Viridothelium virens</name>
    <name type="common">Speckled blister lichen</name>
    <name type="synonym">Trypethelium virens</name>
    <dbReference type="NCBI Taxonomy" id="1048519"/>
    <lineage>
        <taxon>Eukaryota</taxon>
        <taxon>Fungi</taxon>
        <taxon>Dikarya</taxon>
        <taxon>Ascomycota</taxon>
        <taxon>Pezizomycotina</taxon>
        <taxon>Dothideomycetes</taxon>
        <taxon>Dothideomycetes incertae sedis</taxon>
        <taxon>Trypetheliales</taxon>
        <taxon>Trypetheliaceae</taxon>
        <taxon>Viridothelium</taxon>
    </lineage>
</organism>
<dbReference type="OrthoDB" id="3360032at2759"/>
<dbReference type="InterPro" id="IPR019433">
    <property type="entry name" value="GPI_ManTrfase_II_coact_Pga1"/>
</dbReference>
<dbReference type="Pfam" id="PF10333">
    <property type="entry name" value="Pga1"/>
    <property type="match status" value="1"/>
</dbReference>
<evidence type="ECO:0000256" key="1">
    <source>
        <dbReference type="SAM" id="Phobius"/>
    </source>
</evidence>
<dbReference type="GO" id="GO:0006506">
    <property type="term" value="P:GPI anchor biosynthetic process"/>
    <property type="evidence" value="ECO:0007669"/>
    <property type="project" value="TreeGrafter"/>
</dbReference>
<dbReference type="GO" id="GO:0005789">
    <property type="term" value="C:endoplasmic reticulum membrane"/>
    <property type="evidence" value="ECO:0007669"/>
    <property type="project" value="TreeGrafter"/>
</dbReference>
<proteinExistence type="predicted"/>
<dbReference type="GO" id="GO:0000030">
    <property type="term" value="F:mannosyltransferase activity"/>
    <property type="evidence" value="ECO:0007669"/>
    <property type="project" value="TreeGrafter"/>
</dbReference>
<keyword evidence="4" id="KW-1185">Reference proteome</keyword>
<evidence type="ECO:0000256" key="2">
    <source>
        <dbReference type="SAM" id="SignalP"/>
    </source>
</evidence>
<feature type="chain" id="PRO_5025415748" evidence="2">
    <location>
        <begin position="21"/>
        <end position="241"/>
    </location>
</feature>
<dbReference type="PANTHER" id="PTHR28022:SF1">
    <property type="entry name" value="GPI MANNOSYLTRANSFERASE 2 SUBUNIT PGA1"/>
    <property type="match status" value="1"/>
</dbReference>
<keyword evidence="1" id="KW-0812">Transmembrane</keyword>
<dbReference type="EMBL" id="ML991851">
    <property type="protein sequence ID" value="KAF2229921.1"/>
    <property type="molecule type" value="Genomic_DNA"/>
</dbReference>
<protein>
    <submittedName>
        <fullName evidence="3">Uncharacterized protein</fullName>
    </submittedName>
</protein>
<reference evidence="3" key="1">
    <citation type="journal article" date="2020" name="Stud. Mycol.">
        <title>101 Dothideomycetes genomes: a test case for predicting lifestyles and emergence of pathogens.</title>
        <authorList>
            <person name="Haridas S."/>
            <person name="Albert R."/>
            <person name="Binder M."/>
            <person name="Bloem J."/>
            <person name="Labutti K."/>
            <person name="Salamov A."/>
            <person name="Andreopoulos B."/>
            <person name="Baker S."/>
            <person name="Barry K."/>
            <person name="Bills G."/>
            <person name="Bluhm B."/>
            <person name="Cannon C."/>
            <person name="Castanera R."/>
            <person name="Culley D."/>
            <person name="Daum C."/>
            <person name="Ezra D."/>
            <person name="Gonzalez J."/>
            <person name="Henrissat B."/>
            <person name="Kuo A."/>
            <person name="Liang C."/>
            <person name="Lipzen A."/>
            <person name="Lutzoni F."/>
            <person name="Magnuson J."/>
            <person name="Mondo S."/>
            <person name="Nolan M."/>
            <person name="Ohm R."/>
            <person name="Pangilinan J."/>
            <person name="Park H.-J."/>
            <person name="Ramirez L."/>
            <person name="Alfaro M."/>
            <person name="Sun H."/>
            <person name="Tritt A."/>
            <person name="Yoshinaga Y."/>
            <person name="Zwiers L.-H."/>
            <person name="Turgeon B."/>
            <person name="Goodwin S."/>
            <person name="Spatafora J."/>
            <person name="Crous P."/>
            <person name="Grigoriev I."/>
        </authorList>
    </citation>
    <scope>NUCLEOTIDE SEQUENCE</scope>
    <source>
        <strain evidence="3">Tuck. ex Michener</strain>
    </source>
</reference>
<feature type="signal peptide" evidence="2">
    <location>
        <begin position="1"/>
        <end position="20"/>
    </location>
</feature>
<keyword evidence="1" id="KW-1133">Transmembrane helix</keyword>
<keyword evidence="2" id="KW-0732">Signal</keyword>
<evidence type="ECO:0000313" key="3">
    <source>
        <dbReference type="EMBL" id="KAF2229921.1"/>
    </source>
</evidence>
<accession>A0A6A6GWG2</accession>
<evidence type="ECO:0000313" key="4">
    <source>
        <dbReference type="Proteomes" id="UP000800092"/>
    </source>
</evidence>
<gene>
    <name evidence="3" type="ORF">EV356DRAFT_536854</name>
</gene>
<dbReference type="PANTHER" id="PTHR28022">
    <property type="entry name" value="GPI MANNOSYLTRANSFERASE 2 SUBUNIT PGA1"/>
    <property type="match status" value="1"/>
</dbReference>
<keyword evidence="1" id="KW-0472">Membrane</keyword>
<dbReference type="AlphaFoldDB" id="A0A6A6GWG2"/>
<feature type="transmembrane region" description="Helical" evidence="1">
    <location>
        <begin position="209"/>
        <end position="231"/>
    </location>
</feature>
<dbReference type="Proteomes" id="UP000800092">
    <property type="component" value="Unassembled WGS sequence"/>
</dbReference>
<dbReference type="GO" id="GO:0031501">
    <property type="term" value="C:mannosyltransferase complex"/>
    <property type="evidence" value="ECO:0007669"/>
    <property type="project" value="TreeGrafter"/>
</dbReference>
<name>A0A6A6GWG2_VIRVR</name>